<protein>
    <recommendedName>
        <fullName evidence="6">tRNA1(Val) (adenine(37)-N6)-methyltransferase</fullName>
        <ecNumber evidence="6">2.1.1.223</ecNumber>
    </recommendedName>
    <alternativeName>
        <fullName evidence="6">tRNA m6A37 methyltransferase</fullName>
    </alternativeName>
</protein>
<comment type="similarity">
    <text evidence="6">Belongs to the methyltransferase superfamily. tRNA (adenine-N(6)-)-methyltransferase family.</text>
</comment>
<keyword evidence="1 6" id="KW-0963">Cytoplasm</keyword>
<comment type="function">
    <text evidence="6">Specifically methylates the adenine in position 37 of tRNA(1)(Val) (anticodon cmo5UAC).</text>
</comment>
<keyword evidence="4 6" id="KW-0949">S-adenosyl-L-methionine</keyword>
<accession>A0A1B9NX45</accession>
<evidence type="ECO:0000313" key="8">
    <source>
        <dbReference type="EMBL" id="OCH20294.1"/>
    </source>
</evidence>
<dbReference type="Gene3D" id="3.40.50.150">
    <property type="entry name" value="Vaccinia Virus protein VP39"/>
    <property type="match status" value="1"/>
</dbReference>
<evidence type="ECO:0000256" key="4">
    <source>
        <dbReference type="ARBA" id="ARBA00022691"/>
    </source>
</evidence>
<dbReference type="InterPro" id="IPR029063">
    <property type="entry name" value="SAM-dependent_MTases_sf"/>
</dbReference>
<dbReference type="GO" id="GO:0032259">
    <property type="term" value="P:methylation"/>
    <property type="evidence" value="ECO:0007669"/>
    <property type="project" value="UniProtKB-KW"/>
</dbReference>
<dbReference type="Proteomes" id="UP000093523">
    <property type="component" value="Unassembled WGS sequence"/>
</dbReference>
<dbReference type="InterPro" id="IPR002052">
    <property type="entry name" value="DNA_methylase_N6_adenine_CS"/>
</dbReference>
<reference evidence="8 9" key="1">
    <citation type="submission" date="2016-06" db="EMBL/GenBank/DDBJ databases">
        <authorList>
            <person name="Kjaerup R.B."/>
            <person name="Dalgaard T.S."/>
            <person name="Juul-Madsen H.R."/>
        </authorList>
    </citation>
    <scope>NUCLEOTIDE SEQUENCE [LARGE SCALE GENOMIC DNA]</scope>
    <source>
        <strain evidence="8 9">1S159</strain>
    </source>
</reference>
<dbReference type="GO" id="GO:0003676">
    <property type="term" value="F:nucleic acid binding"/>
    <property type="evidence" value="ECO:0007669"/>
    <property type="project" value="InterPro"/>
</dbReference>
<dbReference type="PROSITE" id="PS00092">
    <property type="entry name" value="N6_MTASE"/>
    <property type="match status" value="1"/>
</dbReference>
<comment type="catalytic activity">
    <reaction evidence="6">
        <text>adenosine(37) in tRNA1(Val) + S-adenosyl-L-methionine = N(6)-methyladenosine(37) in tRNA1(Val) + S-adenosyl-L-homocysteine + H(+)</text>
        <dbReference type="Rhea" id="RHEA:43160"/>
        <dbReference type="Rhea" id="RHEA-COMP:10369"/>
        <dbReference type="Rhea" id="RHEA-COMP:10370"/>
        <dbReference type="ChEBI" id="CHEBI:15378"/>
        <dbReference type="ChEBI" id="CHEBI:57856"/>
        <dbReference type="ChEBI" id="CHEBI:59789"/>
        <dbReference type="ChEBI" id="CHEBI:74411"/>
        <dbReference type="ChEBI" id="CHEBI:74449"/>
        <dbReference type="EC" id="2.1.1.223"/>
    </reaction>
</comment>
<dbReference type="EMBL" id="MAJU01000013">
    <property type="protein sequence ID" value="OCH20294.1"/>
    <property type="molecule type" value="Genomic_DNA"/>
</dbReference>
<evidence type="ECO:0000256" key="2">
    <source>
        <dbReference type="ARBA" id="ARBA00022603"/>
    </source>
</evidence>
<dbReference type="PRINTS" id="PR00507">
    <property type="entry name" value="N12N6MTFRASE"/>
</dbReference>
<keyword evidence="3 6" id="KW-0808">Transferase</keyword>
<dbReference type="EC" id="2.1.1.223" evidence="6"/>
<dbReference type="InterPro" id="IPR007848">
    <property type="entry name" value="Small_mtfrase_dom"/>
</dbReference>
<comment type="caution">
    <text evidence="8">The sequence shown here is derived from an EMBL/GenBank/DDBJ whole genome shotgun (WGS) entry which is preliminary data.</text>
</comment>
<evidence type="ECO:0000313" key="9">
    <source>
        <dbReference type="Proteomes" id="UP000093523"/>
    </source>
</evidence>
<evidence type="ECO:0000256" key="3">
    <source>
        <dbReference type="ARBA" id="ARBA00022679"/>
    </source>
</evidence>
<evidence type="ECO:0000259" key="7">
    <source>
        <dbReference type="Pfam" id="PF05175"/>
    </source>
</evidence>
<dbReference type="CDD" id="cd02440">
    <property type="entry name" value="AdoMet_MTases"/>
    <property type="match status" value="1"/>
</dbReference>
<dbReference type="HAMAP" id="MF_01872">
    <property type="entry name" value="tRNA_methyltr_YfiC"/>
    <property type="match status" value="1"/>
</dbReference>
<evidence type="ECO:0000256" key="6">
    <source>
        <dbReference type="HAMAP-Rule" id="MF_01872"/>
    </source>
</evidence>
<comment type="subcellular location">
    <subcellularLocation>
        <location evidence="6">Cytoplasm</location>
    </subcellularLocation>
</comment>
<dbReference type="GO" id="GO:0016430">
    <property type="term" value="F:tRNA (adenine-N6)-methyltransferase activity"/>
    <property type="evidence" value="ECO:0007669"/>
    <property type="project" value="UniProtKB-UniRule"/>
</dbReference>
<dbReference type="AlphaFoldDB" id="A0A1B9NX45"/>
<name>A0A1B9NX45_ALILO</name>
<dbReference type="GO" id="GO:0008033">
    <property type="term" value="P:tRNA processing"/>
    <property type="evidence" value="ECO:0007669"/>
    <property type="project" value="UniProtKB-UniRule"/>
</dbReference>
<evidence type="ECO:0000256" key="1">
    <source>
        <dbReference type="ARBA" id="ARBA00022490"/>
    </source>
</evidence>
<sequence length="234" mass="26547">MNKGFTFKQFHINIGLCGMPVSTDGVLLGAWANIEQSKNILDIGCGTGLLSLMSAQRNENSHVDAVELMPLAAEVALQNFVQSPWKSRLHLIHQDILHYHPAHLYDAIICNPPYFNNGEQSQKGERSIARHTDSLPFDKLLKCCKALMSSKGRASFILPFIEGNQFIEIAKKHSFHLTKLTKIQTTEKKDVSRLLIELSIFPYIYQETTLIIHSKDGYSNDFIQLTRHFYLNMA</sequence>
<dbReference type="PANTHER" id="PTHR47739">
    <property type="entry name" value="TRNA1(VAL) (ADENINE(37)-N6)-METHYLTRANSFERASE"/>
    <property type="match status" value="1"/>
</dbReference>
<organism evidence="8 9">
    <name type="scientific">Aliivibrio logei</name>
    <name type="common">Vibrio logei</name>
    <dbReference type="NCBI Taxonomy" id="688"/>
    <lineage>
        <taxon>Bacteria</taxon>
        <taxon>Pseudomonadati</taxon>
        <taxon>Pseudomonadota</taxon>
        <taxon>Gammaproteobacteria</taxon>
        <taxon>Vibrionales</taxon>
        <taxon>Vibrionaceae</taxon>
        <taxon>Aliivibrio</taxon>
    </lineage>
</organism>
<dbReference type="PANTHER" id="PTHR47739:SF1">
    <property type="entry name" value="TRNA1(VAL) (ADENINE(37)-N6)-METHYLTRANSFERASE"/>
    <property type="match status" value="1"/>
</dbReference>
<dbReference type="InterPro" id="IPR050210">
    <property type="entry name" value="tRNA_Adenine-N(6)_MTase"/>
</dbReference>
<dbReference type="GO" id="GO:0005737">
    <property type="term" value="C:cytoplasm"/>
    <property type="evidence" value="ECO:0007669"/>
    <property type="project" value="UniProtKB-SubCell"/>
</dbReference>
<evidence type="ECO:0000256" key="5">
    <source>
        <dbReference type="ARBA" id="ARBA00022694"/>
    </source>
</evidence>
<keyword evidence="5 6" id="KW-0819">tRNA processing</keyword>
<dbReference type="Pfam" id="PF05175">
    <property type="entry name" value="MTS"/>
    <property type="match status" value="1"/>
</dbReference>
<dbReference type="RefSeq" id="WP_065611636.1">
    <property type="nucleotide sequence ID" value="NZ_CAWMPN010000013.1"/>
</dbReference>
<dbReference type="OrthoDB" id="5383291at2"/>
<feature type="domain" description="Methyltransferase small" evidence="7">
    <location>
        <begin position="36"/>
        <end position="122"/>
    </location>
</feature>
<keyword evidence="2 6" id="KW-0489">Methyltransferase</keyword>
<dbReference type="InterPro" id="IPR022882">
    <property type="entry name" value="tRNA_adenine-N6_MeTrfase"/>
</dbReference>
<proteinExistence type="inferred from homology"/>
<dbReference type="STRING" id="688.A6E04_01030"/>
<dbReference type="SUPFAM" id="SSF53335">
    <property type="entry name" value="S-adenosyl-L-methionine-dependent methyltransferases"/>
    <property type="match status" value="1"/>
</dbReference>
<gene>
    <name evidence="8" type="ORF">A6E04_01030</name>
</gene>